<sequence>MEGSRGWFAKWLERGRSAEGERGSVVREVMKHHPLAKRMKKILQERQQIVFLYLDIVQFAELEKRVGERTAGDLLQLVESCIRRVSLRMFSEERLIDVENFWGDDFLICFSQSPGETRRLYEVATDVRLEIVREVNANRPVLLSSPIDLHIGYAALDNSGKALDRQLYQTIKSAVRMARKKAVGGDENLYEFRDLLMNRQIEAHFQPIISFDSGEPLGWEALARGPKGSRFERPDTLFSFAEEAGELFALEKVCRERAIERAQELPRGAKLFLNINPRTLDDPRFTKGETKRLLDLYGLSPSNIVFEITERHSIQDYSAFRKTLEHYRQQGYLIAVDDAGAGYSSLQSIVELCPDFIKMDMSLVRDVHNDPVKQALLEAFVTLAGKIRCKIIAEGIEKEEEVKTLLALGIDFGQGFLLGRPHAIIASSVPQGVLGQIERKRVERVLLSSGSMLQIGTIATPTYVMPSTATVKDVHELLENRRQLTSVVVAELGRPLGLITRDHLYAMLGSQYGVPLYYKRSVRQVMDTHPLMVEQHVMIDEVSSLATGRNNLKRYDDIIVTDEGEYRGVVSVQTLLDVMSKVKIEIAKYANPLTGLPGNLRIEEELRTRVRRGEAFSVLYVDLDHFKRFNDRCGFEHGDQMILFLSQLLRRQLSRYGGESDFLGHIGGDDFVVFTSLERCDLLGEETVKLFGRAVRLRLRQLLPPEQMVGLSLSIAAVDVAEDCGMDPTGVAELAAEMKRVAKVEVGDVYVRGVGGGGGRGSVELLR</sequence>
<dbReference type="InterPro" id="IPR001633">
    <property type="entry name" value="EAL_dom"/>
</dbReference>
<protein>
    <submittedName>
        <fullName evidence="3">GGDEF domain-containing protein</fullName>
    </submittedName>
</protein>
<feature type="domain" description="EAL" evidence="1">
    <location>
        <begin position="185"/>
        <end position="435"/>
    </location>
</feature>
<dbReference type="Proteomes" id="UP000602284">
    <property type="component" value="Unassembled WGS sequence"/>
</dbReference>
<comment type="caution">
    <text evidence="3">The sequence shown here is derived from an EMBL/GenBank/DDBJ whole genome shotgun (WGS) entry which is preliminary data.</text>
</comment>
<dbReference type="SUPFAM" id="SSF54631">
    <property type="entry name" value="CBS-domain pair"/>
    <property type="match status" value="1"/>
</dbReference>
<dbReference type="EMBL" id="JAEQNB010000002">
    <property type="protein sequence ID" value="MBL0386566.1"/>
    <property type="molecule type" value="Genomic_DNA"/>
</dbReference>
<dbReference type="InterPro" id="IPR000160">
    <property type="entry name" value="GGDEF_dom"/>
</dbReference>
<dbReference type="PROSITE" id="PS50887">
    <property type="entry name" value="GGDEF"/>
    <property type="match status" value="2"/>
</dbReference>
<dbReference type="InterPro" id="IPR029787">
    <property type="entry name" value="Nucleotide_cyclase"/>
</dbReference>
<dbReference type="Pfam" id="PF00571">
    <property type="entry name" value="CBS"/>
    <property type="match status" value="2"/>
</dbReference>
<evidence type="ECO:0000259" key="1">
    <source>
        <dbReference type="PROSITE" id="PS50883"/>
    </source>
</evidence>
<name>A0ABS1J8G2_9BACL</name>
<evidence type="ECO:0000313" key="3">
    <source>
        <dbReference type="EMBL" id="MBL0386566.1"/>
    </source>
</evidence>
<gene>
    <name evidence="3" type="ORF">JJB07_07880</name>
</gene>
<dbReference type="InterPro" id="IPR000644">
    <property type="entry name" value="CBS_dom"/>
</dbReference>
<feature type="domain" description="GGDEF" evidence="2">
    <location>
        <begin position="47"/>
        <end position="194"/>
    </location>
</feature>
<proteinExistence type="predicted"/>
<organism evidence="3 4">
    <name type="scientific">Tumebacillus amylolyticus</name>
    <dbReference type="NCBI Taxonomy" id="2801339"/>
    <lineage>
        <taxon>Bacteria</taxon>
        <taxon>Bacillati</taxon>
        <taxon>Bacillota</taxon>
        <taxon>Bacilli</taxon>
        <taxon>Bacillales</taxon>
        <taxon>Alicyclobacillaceae</taxon>
        <taxon>Tumebacillus</taxon>
    </lineage>
</organism>
<evidence type="ECO:0000313" key="4">
    <source>
        <dbReference type="Proteomes" id="UP000602284"/>
    </source>
</evidence>
<feature type="domain" description="GGDEF" evidence="2">
    <location>
        <begin position="614"/>
        <end position="756"/>
    </location>
</feature>
<dbReference type="CDD" id="cd04598">
    <property type="entry name" value="CBS_pair_GGDEF_EAL"/>
    <property type="match status" value="1"/>
</dbReference>
<dbReference type="RefSeq" id="WP_201633292.1">
    <property type="nucleotide sequence ID" value="NZ_JAEQNB010000002.1"/>
</dbReference>
<reference evidence="3 4" key="1">
    <citation type="submission" date="2021-01" db="EMBL/GenBank/DDBJ databases">
        <title>Tumebacillus sp. strain ITR2 16S ribosomal RNA gene Genome sequencing and assembly.</title>
        <authorList>
            <person name="Kang M."/>
        </authorList>
    </citation>
    <scope>NUCLEOTIDE SEQUENCE [LARGE SCALE GENOMIC DNA]</scope>
    <source>
        <strain evidence="3 4">ITR2</strain>
    </source>
</reference>
<dbReference type="Pfam" id="PF00563">
    <property type="entry name" value="EAL"/>
    <property type="match status" value="1"/>
</dbReference>
<dbReference type="SUPFAM" id="SSF141868">
    <property type="entry name" value="EAL domain-like"/>
    <property type="match status" value="1"/>
</dbReference>
<dbReference type="SMART" id="SM00267">
    <property type="entry name" value="GGDEF"/>
    <property type="match status" value="1"/>
</dbReference>
<dbReference type="Gene3D" id="3.20.20.450">
    <property type="entry name" value="EAL domain"/>
    <property type="match status" value="1"/>
</dbReference>
<dbReference type="CDD" id="cd01948">
    <property type="entry name" value="EAL"/>
    <property type="match status" value="1"/>
</dbReference>
<dbReference type="SMART" id="SM00052">
    <property type="entry name" value="EAL"/>
    <property type="match status" value="1"/>
</dbReference>
<dbReference type="Gene3D" id="3.30.70.270">
    <property type="match status" value="2"/>
</dbReference>
<dbReference type="PANTHER" id="PTHR33121">
    <property type="entry name" value="CYCLIC DI-GMP PHOSPHODIESTERASE PDEF"/>
    <property type="match status" value="1"/>
</dbReference>
<dbReference type="NCBIfam" id="TIGR00254">
    <property type="entry name" value="GGDEF"/>
    <property type="match status" value="1"/>
</dbReference>
<dbReference type="InterPro" id="IPR046342">
    <property type="entry name" value="CBS_dom_sf"/>
</dbReference>
<dbReference type="Pfam" id="PF00990">
    <property type="entry name" value="GGDEF"/>
    <property type="match status" value="1"/>
</dbReference>
<keyword evidence="4" id="KW-1185">Reference proteome</keyword>
<dbReference type="CDD" id="cd01949">
    <property type="entry name" value="GGDEF"/>
    <property type="match status" value="1"/>
</dbReference>
<dbReference type="InterPro" id="IPR035919">
    <property type="entry name" value="EAL_sf"/>
</dbReference>
<dbReference type="Gene3D" id="3.10.580.10">
    <property type="entry name" value="CBS-domain"/>
    <property type="match status" value="1"/>
</dbReference>
<dbReference type="PROSITE" id="PS50883">
    <property type="entry name" value="EAL"/>
    <property type="match status" value="1"/>
</dbReference>
<accession>A0ABS1J8G2</accession>
<dbReference type="SUPFAM" id="SSF55073">
    <property type="entry name" value="Nucleotide cyclase"/>
    <property type="match status" value="1"/>
</dbReference>
<dbReference type="InterPro" id="IPR043128">
    <property type="entry name" value="Rev_trsase/Diguanyl_cyclase"/>
</dbReference>
<evidence type="ECO:0000259" key="2">
    <source>
        <dbReference type="PROSITE" id="PS50887"/>
    </source>
</evidence>
<dbReference type="InterPro" id="IPR050706">
    <property type="entry name" value="Cyclic-di-GMP_PDE-like"/>
</dbReference>
<dbReference type="PANTHER" id="PTHR33121:SF76">
    <property type="entry name" value="SIGNALING PROTEIN"/>
    <property type="match status" value="1"/>
</dbReference>